<evidence type="ECO:0000313" key="2">
    <source>
        <dbReference type="EMBL" id="MFC4388615.1"/>
    </source>
</evidence>
<protein>
    <submittedName>
        <fullName evidence="2">Glycoside hydrolase family 9 protein</fullName>
    </submittedName>
</protein>
<keyword evidence="1" id="KW-0326">Glycosidase</keyword>
<dbReference type="InterPro" id="IPR008928">
    <property type="entry name" value="6-hairpin_glycosidase_sf"/>
</dbReference>
<name>A0ABV8W003_9BACI</name>
<reference evidence="3" key="1">
    <citation type="journal article" date="2019" name="Int. J. Syst. Evol. Microbiol.">
        <title>The Global Catalogue of Microorganisms (GCM) 10K type strain sequencing project: providing services to taxonomists for standard genome sequencing and annotation.</title>
        <authorList>
            <consortium name="The Broad Institute Genomics Platform"/>
            <consortium name="The Broad Institute Genome Sequencing Center for Infectious Disease"/>
            <person name="Wu L."/>
            <person name="Ma J."/>
        </authorList>
    </citation>
    <scope>NUCLEOTIDE SEQUENCE [LARGE SCALE GENOMIC DNA]</scope>
    <source>
        <strain evidence="3">KACC 14058</strain>
    </source>
</reference>
<keyword evidence="1 2" id="KW-0378">Hydrolase</keyword>
<keyword evidence="1" id="KW-0624">Polysaccharide degradation</keyword>
<dbReference type="PROSITE" id="PS00698">
    <property type="entry name" value="GH9_3"/>
    <property type="match status" value="1"/>
</dbReference>
<evidence type="ECO:0000256" key="1">
    <source>
        <dbReference type="PROSITE-ProRule" id="PRU10060"/>
    </source>
</evidence>
<keyword evidence="1" id="KW-0119">Carbohydrate metabolism</keyword>
<evidence type="ECO:0000313" key="3">
    <source>
        <dbReference type="Proteomes" id="UP001595880"/>
    </source>
</evidence>
<dbReference type="Proteomes" id="UP001595880">
    <property type="component" value="Unassembled WGS sequence"/>
</dbReference>
<dbReference type="GO" id="GO:0016787">
    <property type="term" value="F:hydrolase activity"/>
    <property type="evidence" value="ECO:0007669"/>
    <property type="project" value="UniProtKB-KW"/>
</dbReference>
<dbReference type="InterPro" id="IPR033126">
    <property type="entry name" value="Glyco_hydro_9_Asp/Glu_AS"/>
</dbReference>
<feature type="active site" evidence="1">
    <location>
        <position position="12"/>
    </location>
</feature>
<comment type="similarity">
    <text evidence="1">Belongs to the glycosyl hydrolase 9 (cellulase E) family.</text>
</comment>
<keyword evidence="3" id="KW-1185">Reference proteome</keyword>
<dbReference type="RefSeq" id="WP_390199780.1">
    <property type="nucleotide sequence ID" value="NZ_JBHSDV010000004.1"/>
</dbReference>
<dbReference type="EMBL" id="JBHSDV010000004">
    <property type="protein sequence ID" value="MFC4388615.1"/>
    <property type="molecule type" value="Genomic_DNA"/>
</dbReference>
<proteinExistence type="inferred from homology"/>
<gene>
    <name evidence="2" type="ORF">ACFOZ1_12520</name>
</gene>
<comment type="caution">
    <text evidence="2">The sequence shown here is derived from an EMBL/GenBank/DDBJ whole genome shotgun (WGS) entry which is preliminary data.</text>
</comment>
<accession>A0ABV8W003</accession>
<feature type="active site" evidence="1">
    <location>
        <position position="21"/>
    </location>
</feature>
<dbReference type="InterPro" id="IPR012341">
    <property type="entry name" value="6hp_glycosidase-like_sf"/>
</dbReference>
<organism evidence="2 3">
    <name type="scientific">Gracilibacillus marinus</name>
    <dbReference type="NCBI Taxonomy" id="630535"/>
    <lineage>
        <taxon>Bacteria</taxon>
        <taxon>Bacillati</taxon>
        <taxon>Bacillota</taxon>
        <taxon>Bacilli</taxon>
        <taxon>Bacillales</taxon>
        <taxon>Bacillaceae</taxon>
        <taxon>Gracilibacillus</taxon>
    </lineage>
</organism>
<sequence length="48" mass="5576">MKNESSATCFIDHIDSYATNEVTIYWNSPTVFAVAHWNVYRDMIDSCE</sequence>
<dbReference type="Gene3D" id="1.50.10.10">
    <property type="match status" value="1"/>
</dbReference>
<dbReference type="SUPFAM" id="SSF48208">
    <property type="entry name" value="Six-hairpin glycosidases"/>
    <property type="match status" value="1"/>
</dbReference>